<evidence type="ECO:0000256" key="1">
    <source>
        <dbReference type="SAM" id="MobiDB-lite"/>
    </source>
</evidence>
<comment type="caution">
    <text evidence="2">The sequence shown here is derived from an EMBL/GenBank/DDBJ whole genome shotgun (WGS) entry which is preliminary data.</text>
</comment>
<reference evidence="2" key="1">
    <citation type="submission" date="2020-06" db="EMBL/GenBank/DDBJ databases">
        <authorList>
            <person name="Li T."/>
            <person name="Hu X."/>
            <person name="Zhang T."/>
            <person name="Song X."/>
            <person name="Zhang H."/>
            <person name="Dai N."/>
            <person name="Sheng W."/>
            <person name="Hou X."/>
            <person name="Wei L."/>
        </authorList>
    </citation>
    <scope>NUCLEOTIDE SEQUENCE</scope>
    <source>
        <strain evidence="2">KEN1</strain>
        <tissue evidence="2">Leaf</tissue>
    </source>
</reference>
<accession>A0AAW2SQ88</accession>
<name>A0AAW2SQ88_9LAMI</name>
<organism evidence="2">
    <name type="scientific">Sesamum latifolium</name>
    <dbReference type="NCBI Taxonomy" id="2727402"/>
    <lineage>
        <taxon>Eukaryota</taxon>
        <taxon>Viridiplantae</taxon>
        <taxon>Streptophyta</taxon>
        <taxon>Embryophyta</taxon>
        <taxon>Tracheophyta</taxon>
        <taxon>Spermatophyta</taxon>
        <taxon>Magnoliopsida</taxon>
        <taxon>eudicotyledons</taxon>
        <taxon>Gunneridae</taxon>
        <taxon>Pentapetalae</taxon>
        <taxon>asterids</taxon>
        <taxon>lamiids</taxon>
        <taxon>Lamiales</taxon>
        <taxon>Pedaliaceae</taxon>
        <taxon>Sesamum</taxon>
    </lineage>
</organism>
<dbReference type="AlphaFoldDB" id="A0AAW2SQ88"/>
<gene>
    <name evidence="2" type="ORF">Slati_4423900</name>
</gene>
<reference evidence="2" key="2">
    <citation type="journal article" date="2024" name="Plant">
        <title>Genomic evolution and insights into agronomic trait innovations of Sesamum species.</title>
        <authorList>
            <person name="Miao H."/>
            <person name="Wang L."/>
            <person name="Qu L."/>
            <person name="Liu H."/>
            <person name="Sun Y."/>
            <person name="Le M."/>
            <person name="Wang Q."/>
            <person name="Wei S."/>
            <person name="Zheng Y."/>
            <person name="Lin W."/>
            <person name="Duan Y."/>
            <person name="Cao H."/>
            <person name="Xiong S."/>
            <person name="Wang X."/>
            <person name="Wei L."/>
            <person name="Li C."/>
            <person name="Ma Q."/>
            <person name="Ju M."/>
            <person name="Zhao R."/>
            <person name="Li G."/>
            <person name="Mu C."/>
            <person name="Tian Q."/>
            <person name="Mei H."/>
            <person name="Zhang T."/>
            <person name="Gao T."/>
            <person name="Zhang H."/>
        </authorList>
    </citation>
    <scope>NUCLEOTIDE SEQUENCE</scope>
    <source>
        <strain evidence="2">KEN1</strain>
    </source>
</reference>
<feature type="region of interest" description="Disordered" evidence="1">
    <location>
        <begin position="52"/>
        <end position="71"/>
    </location>
</feature>
<proteinExistence type="predicted"/>
<dbReference type="EMBL" id="JACGWN010000016">
    <property type="protein sequence ID" value="KAL0394577.1"/>
    <property type="molecule type" value="Genomic_DNA"/>
</dbReference>
<sequence>MPVRNRINIFHAEHYRGNILKPIILLLNLVGHRSQYDTADLAVVLMPFLERQRSSGEDPSGKIAGSGLSKT</sequence>
<protein>
    <submittedName>
        <fullName evidence="2">Uncharacterized protein</fullName>
    </submittedName>
</protein>
<evidence type="ECO:0000313" key="2">
    <source>
        <dbReference type="EMBL" id="KAL0394577.1"/>
    </source>
</evidence>